<evidence type="ECO:0000313" key="3">
    <source>
        <dbReference type="Proteomes" id="UP000824890"/>
    </source>
</evidence>
<proteinExistence type="predicted"/>
<feature type="transmembrane region" description="Helical" evidence="1">
    <location>
        <begin position="6"/>
        <end position="27"/>
    </location>
</feature>
<gene>
    <name evidence="2" type="ORF">HID58_054474</name>
</gene>
<name>A0ABQ8AJ29_BRANA</name>
<reference evidence="2 3" key="1">
    <citation type="submission" date="2021-05" db="EMBL/GenBank/DDBJ databases">
        <title>Genome Assembly of Synthetic Allotetraploid Brassica napus Reveals Homoeologous Exchanges between Subgenomes.</title>
        <authorList>
            <person name="Davis J.T."/>
        </authorList>
    </citation>
    <scope>NUCLEOTIDE SEQUENCE [LARGE SCALE GENOMIC DNA]</scope>
    <source>
        <strain evidence="3">cv. Da-Ae</strain>
        <tissue evidence="2">Seedling</tissue>
    </source>
</reference>
<keyword evidence="1" id="KW-0472">Membrane</keyword>
<evidence type="ECO:0000313" key="2">
    <source>
        <dbReference type="EMBL" id="KAH0892045.1"/>
    </source>
</evidence>
<comment type="caution">
    <text evidence="2">The sequence shown here is derived from an EMBL/GenBank/DDBJ whole genome shotgun (WGS) entry which is preliminary data.</text>
</comment>
<dbReference type="Proteomes" id="UP000824890">
    <property type="component" value="Unassembled WGS sequence"/>
</dbReference>
<keyword evidence="3" id="KW-1185">Reference proteome</keyword>
<keyword evidence="1" id="KW-0812">Transmembrane</keyword>
<sequence>MNHFSKYVFVFPIILGLHFGIIISNMGDEMKSTTWKKNDFTVKEKTNKQFRDRARLRFTGSHRG</sequence>
<protein>
    <recommendedName>
        <fullName evidence="4">S-protein homolog</fullName>
    </recommendedName>
</protein>
<accession>A0ABQ8AJ29</accession>
<keyword evidence="1" id="KW-1133">Transmembrane helix</keyword>
<dbReference type="EMBL" id="JAGKQM010000013">
    <property type="protein sequence ID" value="KAH0892045.1"/>
    <property type="molecule type" value="Genomic_DNA"/>
</dbReference>
<evidence type="ECO:0008006" key="4">
    <source>
        <dbReference type="Google" id="ProtNLM"/>
    </source>
</evidence>
<evidence type="ECO:0000256" key="1">
    <source>
        <dbReference type="SAM" id="Phobius"/>
    </source>
</evidence>
<organism evidence="2 3">
    <name type="scientific">Brassica napus</name>
    <name type="common">Rape</name>
    <dbReference type="NCBI Taxonomy" id="3708"/>
    <lineage>
        <taxon>Eukaryota</taxon>
        <taxon>Viridiplantae</taxon>
        <taxon>Streptophyta</taxon>
        <taxon>Embryophyta</taxon>
        <taxon>Tracheophyta</taxon>
        <taxon>Spermatophyta</taxon>
        <taxon>Magnoliopsida</taxon>
        <taxon>eudicotyledons</taxon>
        <taxon>Gunneridae</taxon>
        <taxon>Pentapetalae</taxon>
        <taxon>rosids</taxon>
        <taxon>malvids</taxon>
        <taxon>Brassicales</taxon>
        <taxon>Brassicaceae</taxon>
        <taxon>Brassiceae</taxon>
        <taxon>Brassica</taxon>
    </lineage>
</organism>